<keyword evidence="3" id="KW-1185">Reference proteome</keyword>
<name>A0A7Y0LFZ1_9GAMM</name>
<evidence type="ECO:0000313" key="2">
    <source>
        <dbReference type="EMBL" id="NMP33554.1"/>
    </source>
</evidence>
<feature type="chain" id="PRO_5030680644" description="Phosphate ABC transporter substrate-binding protein" evidence="1">
    <location>
        <begin position="20"/>
        <end position="146"/>
    </location>
</feature>
<dbReference type="AlphaFoldDB" id="A0A7Y0LFZ1"/>
<protein>
    <recommendedName>
        <fullName evidence="4">Phosphate ABC transporter substrate-binding protein</fullName>
    </recommendedName>
</protein>
<feature type="signal peptide" evidence="1">
    <location>
        <begin position="1"/>
        <end position="19"/>
    </location>
</feature>
<dbReference type="RefSeq" id="WP_169076873.1">
    <property type="nucleotide sequence ID" value="NZ_JABBXH010000010.1"/>
</dbReference>
<evidence type="ECO:0000256" key="1">
    <source>
        <dbReference type="SAM" id="SignalP"/>
    </source>
</evidence>
<keyword evidence="1" id="KW-0732">Signal</keyword>
<dbReference type="EMBL" id="JABBXH010000010">
    <property type="protein sequence ID" value="NMP33554.1"/>
    <property type="molecule type" value="Genomic_DNA"/>
</dbReference>
<evidence type="ECO:0008006" key="4">
    <source>
        <dbReference type="Google" id="ProtNLM"/>
    </source>
</evidence>
<dbReference type="SUPFAM" id="SSF53850">
    <property type="entry name" value="Periplasmic binding protein-like II"/>
    <property type="match status" value="1"/>
</dbReference>
<gene>
    <name evidence="2" type="ORF">HII17_18560</name>
</gene>
<comment type="caution">
    <text evidence="2">The sequence shown here is derived from an EMBL/GenBank/DDBJ whole genome shotgun (WGS) entry which is preliminary data.</text>
</comment>
<evidence type="ECO:0000313" key="3">
    <source>
        <dbReference type="Proteomes" id="UP000568664"/>
    </source>
</evidence>
<dbReference type="Proteomes" id="UP000568664">
    <property type="component" value="Unassembled WGS sequence"/>
</dbReference>
<sequence length="146" mass="16637">MQFLVLLIFISFLSNTSYAQTGHSYAVFTLNQDLPKLSKSKARMLFRGRVKSLQGTRIELSDWPSDHKIRNEFYQKLLGKDKAQMNAHWASLSFSGKARPPKEIKQDSMEVLLLWLEANQNRIGYAPVDALPKHANVLYVVQGEGL</sequence>
<proteinExistence type="predicted"/>
<organism evidence="2 3">
    <name type="scientific">Thalassotalea algicola</name>
    <dbReference type="NCBI Taxonomy" id="2716224"/>
    <lineage>
        <taxon>Bacteria</taxon>
        <taxon>Pseudomonadati</taxon>
        <taxon>Pseudomonadota</taxon>
        <taxon>Gammaproteobacteria</taxon>
        <taxon>Alteromonadales</taxon>
        <taxon>Colwelliaceae</taxon>
        <taxon>Thalassotalea</taxon>
    </lineage>
</organism>
<accession>A0A7Y0LFZ1</accession>
<reference evidence="2 3" key="1">
    <citation type="submission" date="2020-04" db="EMBL/GenBank/DDBJ databases">
        <title>Thalassotalea sp. M1531, isolated from the surface of marine red alga.</title>
        <authorList>
            <person name="Pang L."/>
            <person name="Lu D.-C."/>
        </authorList>
    </citation>
    <scope>NUCLEOTIDE SEQUENCE [LARGE SCALE GENOMIC DNA]</scope>
    <source>
        <strain evidence="2 3">M1531</strain>
    </source>
</reference>